<dbReference type="Pfam" id="PF01187">
    <property type="entry name" value="MIF"/>
    <property type="match status" value="1"/>
</dbReference>
<keyword evidence="2" id="KW-0202">Cytokine</keyword>
<evidence type="ECO:0000256" key="2">
    <source>
        <dbReference type="ARBA" id="ARBA00022514"/>
    </source>
</evidence>
<sequence>MLWYAYKYKNYARMCRNEDFMPFINSKISTPVTAEQENEIKSRLGKAIQTIPGKSESWLMLGFEPEYRLYFRGSNSEPMAMVEVSVYGSENPSAFEKLTAQICDIFNDVLGIAPDNIYVKYQAVSNWGWNGSNF</sequence>
<dbReference type="EC" id="5.3.3.12" evidence="7"/>
<protein>
    <recommendedName>
        <fullName evidence="11">L-dopachrome isomerase</fullName>
        <ecNumber evidence="8">5.3.2.1</ecNumber>
        <ecNumber evidence="7">5.3.3.12</ecNumber>
    </recommendedName>
    <alternativeName>
        <fullName evidence="9">L-dopachrome tautomerase</fullName>
    </alternativeName>
    <alternativeName>
        <fullName evidence="10">Phenylpyruvate tautomerase</fullName>
    </alternativeName>
</protein>
<name>B7AVW4_9FIRM</name>
<evidence type="ECO:0000256" key="5">
    <source>
        <dbReference type="ARBA" id="ARBA00036735"/>
    </source>
</evidence>
<comment type="caution">
    <text evidence="12">The sequence shown here is derived from an EMBL/GenBank/DDBJ whole genome shotgun (WGS) entry which is preliminary data.</text>
</comment>
<dbReference type="EC" id="5.3.2.1" evidence="8"/>
<evidence type="ECO:0000256" key="3">
    <source>
        <dbReference type="ARBA" id="ARBA00022525"/>
    </source>
</evidence>
<dbReference type="Proteomes" id="UP000003136">
    <property type="component" value="Unassembled WGS sequence"/>
</dbReference>
<evidence type="ECO:0000256" key="7">
    <source>
        <dbReference type="ARBA" id="ARBA00038932"/>
    </source>
</evidence>
<dbReference type="GO" id="GO:0050178">
    <property type="term" value="F:phenylpyruvate tautomerase activity"/>
    <property type="evidence" value="ECO:0007669"/>
    <property type="project" value="UniProtKB-EC"/>
</dbReference>
<dbReference type="InterPro" id="IPR014347">
    <property type="entry name" value="Tautomerase/MIF_sf"/>
</dbReference>
<dbReference type="SUPFAM" id="SSF55331">
    <property type="entry name" value="Tautomerase/MIF"/>
    <property type="match status" value="1"/>
</dbReference>
<evidence type="ECO:0000256" key="11">
    <source>
        <dbReference type="ARBA" id="ARBA00042730"/>
    </source>
</evidence>
<dbReference type="Gene3D" id="3.30.429.10">
    <property type="entry name" value="Macrophage Migration Inhibitory Factor"/>
    <property type="match status" value="1"/>
</dbReference>
<dbReference type="InterPro" id="IPR001398">
    <property type="entry name" value="Macrophage_inhib_fac"/>
</dbReference>
<dbReference type="AlphaFoldDB" id="B7AVW4"/>
<comment type="subcellular location">
    <subcellularLocation>
        <location evidence="1">Secreted</location>
    </subcellularLocation>
</comment>
<dbReference type="GO" id="GO:0004167">
    <property type="term" value="F:dopachrome isomerase activity"/>
    <property type="evidence" value="ECO:0007669"/>
    <property type="project" value="UniProtKB-EC"/>
</dbReference>
<reference evidence="12 13" key="1">
    <citation type="submission" date="2008-11" db="EMBL/GenBank/DDBJ databases">
        <title>Draft genome sequence of Bacteroides pectinophilus (ATCC 43243).</title>
        <authorList>
            <person name="Sudarsanam P."/>
            <person name="Ley R."/>
            <person name="Guruge J."/>
            <person name="Turnbaugh P.J."/>
            <person name="Mahowald M."/>
            <person name="Liep D."/>
            <person name="Gordon J."/>
        </authorList>
    </citation>
    <scope>NUCLEOTIDE SEQUENCE [LARGE SCALE GENOMIC DNA]</scope>
    <source>
        <strain evidence="12 13">ATCC 43243</strain>
    </source>
</reference>
<gene>
    <name evidence="12" type="ORF">BACPEC_02864</name>
</gene>
<dbReference type="HOGENOM" id="CLU_129906_0_0_9"/>
<evidence type="ECO:0000313" key="12">
    <source>
        <dbReference type="EMBL" id="EEC56355.1"/>
    </source>
</evidence>
<dbReference type="eggNOG" id="COG1942">
    <property type="taxonomic scope" value="Bacteria"/>
</dbReference>
<dbReference type="PANTHER" id="PTHR11954">
    <property type="entry name" value="D-DOPACHROME DECARBOXYLASE"/>
    <property type="match status" value="1"/>
</dbReference>
<keyword evidence="13" id="KW-1185">Reference proteome</keyword>
<organism evidence="12 13">
    <name type="scientific">[Bacteroides] pectinophilus ATCC 43243</name>
    <dbReference type="NCBI Taxonomy" id="483218"/>
    <lineage>
        <taxon>Bacteria</taxon>
        <taxon>Bacillati</taxon>
        <taxon>Bacillota</taxon>
        <taxon>Clostridia</taxon>
        <taxon>Eubacteriales</taxon>
    </lineage>
</organism>
<evidence type="ECO:0000256" key="9">
    <source>
        <dbReference type="ARBA" id="ARBA00041631"/>
    </source>
</evidence>
<comment type="catalytic activity">
    <reaction evidence="5">
        <text>3-phenylpyruvate = enol-phenylpyruvate</text>
        <dbReference type="Rhea" id="RHEA:17097"/>
        <dbReference type="ChEBI" id="CHEBI:16815"/>
        <dbReference type="ChEBI" id="CHEBI:18005"/>
        <dbReference type="EC" id="5.3.2.1"/>
    </reaction>
</comment>
<dbReference type="GO" id="GO:0005615">
    <property type="term" value="C:extracellular space"/>
    <property type="evidence" value="ECO:0007669"/>
    <property type="project" value="UniProtKB-KW"/>
</dbReference>
<evidence type="ECO:0000313" key="13">
    <source>
        <dbReference type="Proteomes" id="UP000003136"/>
    </source>
</evidence>
<evidence type="ECO:0000256" key="8">
    <source>
        <dbReference type="ARBA" id="ARBA00039086"/>
    </source>
</evidence>
<evidence type="ECO:0000256" key="4">
    <source>
        <dbReference type="ARBA" id="ARBA00023235"/>
    </source>
</evidence>
<dbReference type="GO" id="GO:0005125">
    <property type="term" value="F:cytokine activity"/>
    <property type="evidence" value="ECO:0007669"/>
    <property type="project" value="UniProtKB-KW"/>
</dbReference>
<reference evidence="12 13" key="2">
    <citation type="submission" date="2008-11" db="EMBL/GenBank/DDBJ databases">
        <authorList>
            <person name="Fulton L."/>
            <person name="Clifton S."/>
            <person name="Fulton B."/>
            <person name="Xu J."/>
            <person name="Minx P."/>
            <person name="Pepin K.H."/>
            <person name="Johnson M."/>
            <person name="Bhonagiri V."/>
            <person name="Nash W.E."/>
            <person name="Mardis E.R."/>
            <person name="Wilson R.K."/>
        </authorList>
    </citation>
    <scope>NUCLEOTIDE SEQUENCE [LARGE SCALE GENOMIC DNA]</scope>
    <source>
        <strain evidence="12 13">ATCC 43243</strain>
    </source>
</reference>
<dbReference type="STRING" id="483218.BACPEC_02864"/>
<keyword evidence="4" id="KW-0413">Isomerase</keyword>
<evidence type="ECO:0000256" key="6">
    <source>
        <dbReference type="ARBA" id="ARBA00036823"/>
    </source>
</evidence>
<accession>B7AVW4</accession>
<comment type="catalytic activity">
    <reaction evidence="6">
        <text>L-dopachrome = 5,6-dihydroxyindole-2-carboxylate</text>
        <dbReference type="Rhea" id="RHEA:13041"/>
        <dbReference type="ChEBI" id="CHEBI:16875"/>
        <dbReference type="ChEBI" id="CHEBI:57509"/>
        <dbReference type="EC" id="5.3.3.12"/>
    </reaction>
</comment>
<keyword evidence="3" id="KW-0964">Secreted</keyword>
<evidence type="ECO:0000256" key="1">
    <source>
        <dbReference type="ARBA" id="ARBA00004613"/>
    </source>
</evidence>
<dbReference type="EMBL" id="ABVQ01000037">
    <property type="protein sequence ID" value="EEC56355.1"/>
    <property type="molecule type" value="Genomic_DNA"/>
</dbReference>
<evidence type="ECO:0000256" key="10">
    <source>
        <dbReference type="ARBA" id="ARBA00041912"/>
    </source>
</evidence>
<proteinExistence type="predicted"/>
<dbReference type="PANTHER" id="PTHR11954:SF6">
    <property type="entry name" value="MACROPHAGE MIGRATION INHIBITORY FACTOR"/>
    <property type="match status" value="1"/>
</dbReference>